<sequence length="425" mass="46797">MNIDRVVEKYVSGKKQAFMLFFTSLEWMFVAAGVMVLSLTLPDILKELPDAMSVKGTIASSVFVGMLIGAFSSGLFSDLFGRRWANISYLIIGTLFTFLTGCAKTSGNFITFRLISGIGYGGLLPVVNAYLTEFTAIRIRGRFLTLLESSWAIGSILMGLFVVFTLGTLGWRWSYYGLSIISTLLLIIIFSLPESPKIAYLKKGKTGLEKVLGAKVSEEIEITKRVKVPLLSLFDREYLSQTIMVWTLWFSVSFIYYGLFVWAPKIFSSKGITAHSSLWYTFFMLVMQLPGYLLAAYLIEKIGRKKSTAFFFIGTGLSALLMASVASQTALIFSSIVISVFCLGAWGMVYAYTPELYPTKMRALGNGSSGVMARIAGILAPYYTALVMDKTNSITVVMIPMAIMAFISGILALAIGRETKGIPVE</sequence>
<gene>
    <name evidence="8" type="ORF">AT15_01515</name>
</gene>
<evidence type="ECO:0000313" key="8">
    <source>
        <dbReference type="EMBL" id="OAA29739.1"/>
    </source>
</evidence>
<feature type="transmembrane region" description="Helical" evidence="6">
    <location>
        <begin position="143"/>
        <end position="167"/>
    </location>
</feature>
<dbReference type="InterPro" id="IPR005829">
    <property type="entry name" value="Sugar_transporter_CS"/>
</dbReference>
<comment type="subcellular location">
    <subcellularLocation>
        <location evidence="1">Membrane</location>
        <topology evidence="1">Multi-pass membrane protein</topology>
    </subcellularLocation>
</comment>
<dbReference type="PANTHER" id="PTHR23511:SF34">
    <property type="entry name" value="SYNAPTIC VESICLE GLYCOPROTEIN 2"/>
    <property type="match status" value="1"/>
</dbReference>
<feature type="transmembrane region" description="Helical" evidence="6">
    <location>
        <begin position="364"/>
        <end position="383"/>
    </location>
</feature>
<dbReference type="OrthoDB" id="9787026at2"/>
<dbReference type="GO" id="GO:0016020">
    <property type="term" value="C:membrane"/>
    <property type="evidence" value="ECO:0007669"/>
    <property type="project" value="UniProtKB-SubCell"/>
</dbReference>
<dbReference type="PROSITE" id="PS50850">
    <property type="entry name" value="MFS"/>
    <property type="match status" value="1"/>
</dbReference>
<dbReference type="CDD" id="cd17316">
    <property type="entry name" value="MFS_SV2_like"/>
    <property type="match status" value="1"/>
</dbReference>
<evidence type="ECO:0000256" key="2">
    <source>
        <dbReference type="ARBA" id="ARBA00022448"/>
    </source>
</evidence>
<dbReference type="PROSITE" id="PS00217">
    <property type="entry name" value="SUGAR_TRANSPORT_2"/>
    <property type="match status" value="1"/>
</dbReference>
<protein>
    <submittedName>
        <fullName evidence="8">MFS transporter</fullName>
    </submittedName>
</protein>
<evidence type="ECO:0000256" key="4">
    <source>
        <dbReference type="ARBA" id="ARBA00022989"/>
    </source>
</evidence>
<keyword evidence="4 6" id="KW-1133">Transmembrane helix</keyword>
<organism evidence="8 9">
    <name type="scientific">Kosmotoga arenicorallina S304</name>
    <dbReference type="NCBI Taxonomy" id="1453497"/>
    <lineage>
        <taxon>Bacteria</taxon>
        <taxon>Thermotogati</taxon>
        <taxon>Thermotogota</taxon>
        <taxon>Thermotogae</taxon>
        <taxon>Kosmotogales</taxon>
        <taxon>Kosmotogaceae</taxon>
        <taxon>Kosmotoga</taxon>
    </lineage>
</organism>
<feature type="transmembrane region" description="Helical" evidence="6">
    <location>
        <begin position="243"/>
        <end position="263"/>
    </location>
</feature>
<dbReference type="Gene3D" id="1.20.1250.20">
    <property type="entry name" value="MFS general substrate transporter like domains"/>
    <property type="match status" value="1"/>
</dbReference>
<keyword evidence="9" id="KW-1185">Reference proteome</keyword>
<evidence type="ECO:0000256" key="5">
    <source>
        <dbReference type="ARBA" id="ARBA00023136"/>
    </source>
</evidence>
<accession>A0A176K0G4</accession>
<feature type="transmembrane region" description="Helical" evidence="6">
    <location>
        <begin position="173"/>
        <end position="193"/>
    </location>
</feature>
<feature type="transmembrane region" description="Helical" evidence="6">
    <location>
        <begin position="58"/>
        <end position="80"/>
    </location>
</feature>
<keyword evidence="3 6" id="KW-0812">Transmembrane</keyword>
<evidence type="ECO:0000256" key="1">
    <source>
        <dbReference type="ARBA" id="ARBA00004141"/>
    </source>
</evidence>
<dbReference type="GO" id="GO:0022857">
    <property type="term" value="F:transmembrane transporter activity"/>
    <property type="evidence" value="ECO:0007669"/>
    <property type="project" value="InterPro"/>
</dbReference>
<evidence type="ECO:0000256" key="3">
    <source>
        <dbReference type="ARBA" id="ARBA00022692"/>
    </source>
</evidence>
<dbReference type="InterPro" id="IPR005828">
    <property type="entry name" value="MFS_sugar_transport-like"/>
</dbReference>
<dbReference type="InterPro" id="IPR036259">
    <property type="entry name" value="MFS_trans_sf"/>
</dbReference>
<feature type="transmembrane region" description="Helical" evidence="6">
    <location>
        <begin position="395"/>
        <end position="415"/>
    </location>
</feature>
<dbReference type="AlphaFoldDB" id="A0A176K0G4"/>
<dbReference type="InterPro" id="IPR020846">
    <property type="entry name" value="MFS_dom"/>
</dbReference>
<keyword evidence="2" id="KW-0813">Transport</keyword>
<evidence type="ECO:0000259" key="7">
    <source>
        <dbReference type="PROSITE" id="PS50850"/>
    </source>
</evidence>
<proteinExistence type="predicted"/>
<feature type="transmembrane region" description="Helical" evidence="6">
    <location>
        <begin position="332"/>
        <end position="352"/>
    </location>
</feature>
<evidence type="ECO:0000313" key="9">
    <source>
        <dbReference type="Proteomes" id="UP000077339"/>
    </source>
</evidence>
<name>A0A176K0G4_9BACT</name>
<dbReference type="PROSITE" id="PS00216">
    <property type="entry name" value="SUGAR_TRANSPORT_1"/>
    <property type="match status" value="1"/>
</dbReference>
<dbReference type="PANTHER" id="PTHR23511">
    <property type="entry name" value="SYNAPTIC VESICLE GLYCOPROTEIN 2"/>
    <property type="match status" value="1"/>
</dbReference>
<feature type="transmembrane region" description="Helical" evidence="6">
    <location>
        <begin position="278"/>
        <end position="299"/>
    </location>
</feature>
<dbReference type="Pfam" id="PF00083">
    <property type="entry name" value="Sugar_tr"/>
    <property type="match status" value="1"/>
</dbReference>
<reference evidence="8 9" key="1">
    <citation type="submission" date="2014-02" db="EMBL/GenBank/DDBJ databases">
        <title>Kosmotoga genome sequencing.</title>
        <authorList>
            <person name="Pollo S.M."/>
            <person name="Charchuk R."/>
            <person name="Nesbo C.L."/>
        </authorList>
    </citation>
    <scope>NUCLEOTIDE SEQUENCE [LARGE SCALE GENOMIC DNA]</scope>
    <source>
        <strain evidence="8 9">S304</strain>
    </source>
</reference>
<feature type="transmembrane region" description="Helical" evidence="6">
    <location>
        <begin position="112"/>
        <end position="131"/>
    </location>
</feature>
<evidence type="ECO:0000256" key="6">
    <source>
        <dbReference type="SAM" id="Phobius"/>
    </source>
</evidence>
<feature type="transmembrane region" description="Helical" evidence="6">
    <location>
        <begin position="87"/>
        <end position="106"/>
    </location>
</feature>
<dbReference type="PATRIC" id="fig|1453497.3.peg.306"/>
<dbReference type="EMBL" id="JFHK01000017">
    <property type="protein sequence ID" value="OAA29739.1"/>
    <property type="molecule type" value="Genomic_DNA"/>
</dbReference>
<dbReference type="STRING" id="1453497.AT15_01515"/>
<keyword evidence="5 6" id="KW-0472">Membrane</keyword>
<dbReference type="SUPFAM" id="SSF103473">
    <property type="entry name" value="MFS general substrate transporter"/>
    <property type="match status" value="1"/>
</dbReference>
<feature type="transmembrane region" description="Helical" evidence="6">
    <location>
        <begin position="308"/>
        <end position="326"/>
    </location>
</feature>
<dbReference type="Proteomes" id="UP000077339">
    <property type="component" value="Unassembled WGS sequence"/>
</dbReference>
<feature type="transmembrane region" description="Helical" evidence="6">
    <location>
        <begin position="18"/>
        <end position="38"/>
    </location>
</feature>
<feature type="domain" description="Major facilitator superfamily (MFS) profile" evidence="7">
    <location>
        <begin position="19"/>
        <end position="420"/>
    </location>
</feature>
<comment type="caution">
    <text evidence="8">The sequence shown here is derived from an EMBL/GenBank/DDBJ whole genome shotgun (WGS) entry which is preliminary data.</text>
</comment>